<accession>A0A4R0RRX5</accession>
<reference evidence="2 3" key="1">
    <citation type="submission" date="2018-11" db="EMBL/GenBank/DDBJ databases">
        <title>Genome assembly of Steccherinum ochraceum LE-BIN_3174, the white-rot fungus of the Steccherinaceae family (The Residual Polyporoid clade, Polyporales, Basidiomycota).</title>
        <authorList>
            <person name="Fedorova T.V."/>
            <person name="Glazunova O.A."/>
            <person name="Landesman E.O."/>
            <person name="Moiseenko K.V."/>
            <person name="Psurtseva N.V."/>
            <person name="Savinova O.S."/>
            <person name="Shakhova N.V."/>
            <person name="Tyazhelova T.V."/>
            <person name="Vasina D.V."/>
        </authorList>
    </citation>
    <scope>NUCLEOTIDE SEQUENCE [LARGE SCALE GENOMIC DNA]</scope>
    <source>
        <strain evidence="2 3">LE-BIN_3174</strain>
    </source>
</reference>
<feature type="region of interest" description="Disordered" evidence="1">
    <location>
        <begin position="188"/>
        <end position="232"/>
    </location>
</feature>
<name>A0A4R0RRX5_9APHY</name>
<comment type="caution">
    <text evidence="2">The sequence shown here is derived from an EMBL/GenBank/DDBJ whole genome shotgun (WGS) entry which is preliminary data.</text>
</comment>
<evidence type="ECO:0000256" key="1">
    <source>
        <dbReference type="SAM" id="MobiDB-lite"/>
    </source>
</evidence>
<proteinExistence type="predicted"/>
<gene>
    <name evidence="2" type="ORF">EIP91_007318</name>
</gene>
<keyword evidence="3" id="KW-1185">Reference proteome</keyword>
<sequence length="232" mass="26540">MSEVWSALNSGSALSDRIRLVARAVGLDPDCVDIWCNWIADKDSQGQLHDHKLMYLTCPVCDVFFDRHSAPTLSALESHIGSPEHKRKLAKKLKVNPCEFERVIRCMSCYGWFPMSSPDFVRHQRVCRAVHKHVSHQVTPEYTSILEPYKLNLFRGITYKADREYLQQFYGREVHRYYGLPKATHAHPDFQDHGVDSPEDTFSSSDQESDDDSDYDSFSGYDASPESDGEDA</sequence>
<evidence type="ECO:0000313" key="3">
    <source>
        <dbReference type="Proteomes" id="UP000292702"/>
    </source>
</evidence>
<organism evidence="2 3">
    <name type="scientific">Steccherinum ochraceum</name>
    <dbReference type="NCBI Taxonomy" id="92696"/>
    <lineage>
        <taxon>Eukaryota</taxon>
        <taxon>Fungi</taxon>
        <taxon>Dikarya</taxon>
        <taxon>Basidiomycota</taxon>
        <taxon>Agaricomycotina</taxon>
        <taxon>Agaricomycetes</taxon>
        <taxon>Polyporales</taxon>
        <taxon>Steccherinaceae</taxon>
        <taxon>Steccherinum</taxon>
    </lineage>
</organism>
<protein>
    <submittedName>
        <fullName evidence="2">Uncharacterized protein</fullName>
    </submittedName>
</protein>
<dbReference type="AlphaFoldDB" id="A0A4R0RRX5"/>
<dbReference type="EMBL" id="RWJN01000004">
    <property type="protein sequence ID" value="TCD71571.1"/>
    <property type="molecule type" value="Genomic_DNA"/>
</dbReference>
<dbReference type="Proteomes" id="UP000292702">
    <property type="component" value="Unassembled WGS sequence"/>
</dbReference>
<evidence type="ECO:0000313" key="2">
    <source>
        <dbReference type="EMBL" id="TCD71571.1"/>
    </source>
</evidence>